<accession>A0ABQ2F0Q8</accession>
<dbReference type="InterPro" id="IPR046732">
    <property type="entry name" value="DUF6624"/>
</dbReference>
<dbReference type="Proteomes" id="UP000647587">
    <property type="component" value="Unassembled WGS sequence"/>
</dbReference>
<name>A0ABQ2F0Q8_9DEIO</name>
<reference evidence="3" key="1">
    <citation type="journal article" date="2019" name="Int. J. Syst. Evol. Microbiol.">
        <title>The Global Catalogue of Microorganisms (GCM) 10K type strain sequencing project: providing services to taxonomists for standard genome sequencing and annotation.</title>
        <authorList>
            <consortium name="The Broad Institute Genomics Platform"/>
            <consortium name="The Broad Institute Genome Sequencing Center for Infectious Disease"/>
            <person name="Wu L."/>
            <person name="Ma J."/>
        </authorList>
    </citation>
    <scope>NUCLEOTIDE SEQUENCE [LARGE SCALE GENOMIC DNA]</scope>
    <source>
        <strain evidence="3">JCM 30331</strain>
    </source>
</reference>
<dbReference type="Pfam" id="PF20329">
    <property type="entry name" value="DUF6624"/>
    <property type="match status" value="2"/>
</dbReference>
<comment type="caution">
    <text evidence="2">The sequence shown here is derived from an EMBL/GenBank/DDBJ whole genome shotgun (WGS) entry which is preliminary data.</text>
</comment>
<evidence type="ECO:0000256" key="1">
    <source>
        <dbReference type="SAM" id="SignalP"/>
    </source>
</evidence>
<dbReference type="EMBL" id="BMPP01000016">
    <property type="protein sequence ID" value="GGK36507.1"/>
    <property type="molecule type" value="Genomic_DNA"/>
</dbReference>
<keyword evidence="1" id="KW-0732">Signal</keyword>
<protein>
    <submittedName>
        <fullName evidence="2">Uncharacterized protein</fullName>
    </submittedName>
</protein>
<gene>
    <name evidence="2" type="ORF">GCM10008955_32920</name>
</gene>
<evidence type="ECO:0000313" key="2">
    <source>
        <dbReference type="EMBL" id="GGK36507.1"/>
    </source>
</evidence>
<evidence type="ECO:0000313" key="3">
    <source>
        <dbReference type="Proteomes" id="UP000647587"/>
    </source>
</evidence>
<proteinExistence type="predicted"/>
<feature type="signal peptide" evidence="1">
    <location>
        <begin position="1"/>
        <end position="18"/>
    </location>
</feature>
<feature type="chain" id="PRO_5046770096" evidence="1">
    <location>
        <begin position="19"/>
        <end position="398"/>
    </location>
</feature>
<organism evidence="2 3">
    <name type="scientific">Deinococcus malanensis</name>
    <dbReference type="NCBI Taxonomy" id="1706855"/>
    <lineage>
        <taxon>Bacteria</taxon>
        <taxon>Thermotogati</taxon>
        <taxon>Deinococcota</taxon>
        <taxon>Deinococci</taxon>
        <taxon>Deinococcales</taxon>
        <taxon>Deinococcaceae</taxon>
        <taxon>Deinococcus</taxon>
    </lineage>
</organism>
<sequence length="398" mass="43541">MRLLLTTAFLLTVTPAFAQSSQVPDPTACAKIVAPEPRPMTPALTSAVQATTTAYQAQLTQLQRHLATRLPTPAETTRLEALESEVTPYINRILSTHGWPTDPLIRTTLGALLHEPATQWCAGQAALQGAKTPVERRGAARLIDWGLIGLGAQQRYGTALTRSGRTVKAWPIEDPAGVDARRAGIGLPPLAQDVAERQASLPPRPAPPGLKRPVVLRPVCQAFTSLSTLNKPLTEGQINTLTDQAARLVEQDQASRKGQPGAKDMAIVDAESTAWLKEMLRQRGWPSTNRSDPQLASHAWLLAQHADARPAVQACILDLISQQFSTQAEAQNLAYLTDRVRLARGEPQLYGTQVSYDDVQGKASPSWLEAPERVNERRARIGLESIEQYLKRFERPRP</sequence>
<keyword evidence="3" id="KW-1185">Reference proteome</keyword>
<dbReference type="RefSeq" id="WP_189010721.1">
    <property type="nucleotide sequence ID" value="NZ_BMPP01000016.1"/>
</dbReference>